<evidence type="ECO:0000313" key="3">
    <source>
        <dbReference type="EMBL" id="OWW22662.1"/>
    </source>
</evidence>
<reference evidence="3 4" key="1">
    <citation type="submission" date="2016-02" db="EMBL/GenBank/DDBJ databases">
        <authorList>
            <person name="Wen L."/>
            <person name="He K."/>
            <person name="Yang H."/>
        </authorList>
    </citation>
    <scope>NUCLEOTIDE SEQUENCE [LARGE SCALE GENOMIC DNA]</scope>
    <source>
        <strain evidence="3 4">TSA40</strain>
    </source>
</reference>
<evidence type="ECO:0008006" key="5">
    <source>
        <dbReference type="Google" id="ProtNLM"/>
    </source>
</evidence>
<dbReference type="Proteomes" id="UP000197535">
    <property type="component" value="Unassembled WGS sequence"/>
</dbReference>
<accession>A0A254TMT9</accession>
<feature type="signal peptide" evidence="2">
    <location>
        <begin position="1"/>
        <end position="25"/>
    </location>
</feature>
<protein>
    <recommendedName>
        <fullName evidence="5">Secreted protein</fullName>
    </recommendedName>
</protein>
<dbReference type="EMBL" id="LSTO01000001">
    <property type="protein sequence ID" value="OWW22662.1"/>
    <property type="molecule type" value="Genomic_DNA"/>
</dbReference>
<name>A0A254TMT9_9BURK</name>
<organism evidence="3 4">
    <name type="scientific">Noviherbaspirillum denitrificans</name>
    <dbReference type="NCBI Taxonomy" id="1968433"/>
    <lineage>
        <taxon>Bacteria</taxon>
        <taxon>Pseudomonadati</taxon>
        <taxon>Pseudomonadota</taxon>
        <taxon>Betaproteobacteria</taxon>
        <taxon>Burkholderiales</taxon>
        <taxon>Oxalobacteraceae</taxon>
        <taxon>Noviherbaspirillum</taxon>
    </lineage>
</organism>
<feature type="chain" id="PRO_5013101070" description="Secreted protein" evidence="2">
    <location>
        <begin position="26"/>
        <end position="86"/>
    </location>
</feature>
<evidence type="ECO:0000256" key="2">
    <source>
        <dbReference type="SAM" id="SignalP"/>
    </source>
</evidence>
<feature type="compositionally biased region" description="Basic and acidic residues" evidence="1">
    <location>
        <begin position="65"/>
        <end position="74"/>
    </location>
</feature>
<dbReference type="RefSeq" id="WP_088709477.1">
    <property type="nucleotide sequence ID" value="NZ_LSTO01000001.1"/>
</dbReference>
<sequence length="86" mass="9095">MFKKSTASVLLGSMMAIVACGSATAQPVVVDQPLARRGADDRGYDDRGGRRFTEEVVDVVAKRGRAGDDNPKPEGEEDGFDDHGAA</sequence>
<keyword evidence="4" id="KW-1185">Reference proteome</keyword>
<keyword evidence="2" id="KW-0732">Signal</keyword>
<dbReference type="PROSITE" id="PS51257">
    <property type="entry name" value="PROKAR_LIPOPROTEIN"/>
    <property type="match status" value="1"/>
</dbReference>
<comment type="caution">
    <text evidence="3">The sequence shown here is derived from an EMBL/GenBank/DDBJ whole genome shotgun (WGS) entry which is preliminary data.</text>
</comment>
<evidence type="ECO:0000313" key="4">
    <source>
        <dbReference type="Proteomes" id="UP000197535"/>
    </source>
</evidence>
<evidence type="ECO:0000256" key="1">
    <source>
        <dbReference type="SAM" id="MobiDB-lite"/>
    </source>
</evidence>
<gene>
    <name evidence="3" type="ORF">AYR66_27335</name>
</gene>
<feature type="region of interest" description="Disordered" evidence="1">
    <location>
        <begin position="61"/>
        <end position="86"/>
    </location>
</feature>
<proteinExistence type="predicted"/>
<dbReference type="AlphaFoldDB" id="A0A254TMT9"/>